<dbReference type="InterPro" id="IPR006481">
    <property type="entry name" value="Phage_lambda_GpS_holin"/>
</dbReference>
<dbReference type="OrthoDB" id="6711255at2"/>
<evidence type="ECO:0008006" key="3">
    <source>
        <dbReference type="Google" id="ProtNLM"/>
    </source>
</evidence>
<keyword evidence="2" id="KW-1185">Reference proteome</keyword>
<dbReference type="STRING" id="404433.BTW07_04345"/>
<sequence>MPDQITELWLTVSTFAQEPSQSAALCAVFMSSLRVLTSGGLRKPKRWIETLMVGFFAWTSLPFIQHWGYEADTGRFFAAFLGYIGVHGFEKRVDRLLDNIADVTSALRRK</sequence>
<dbReference type="EMBL" id="MSDO01000004">
    <property type="protein sequence ID" value="OLO05264.1"/>
    <property type="molecule type" value="Genomic_DNA"/>
</dbReference>
<accession>A0A1Q8SUZ8</accession>
<name>A0A1Q8SUZ8_9GAMM</name>
<comment type="caution">
    <text evidence="1">The sequence shown here is derived from an EMBL/GenBank/DDBJ whole genome shotgun (WGS) entry which is preliminary data.</text>
</comment>
<dbReference type="Proteomes" id="UP000186878">
    <property type="component" value="Unassembled WGS sequence"/>
</dbReference>
<reference evidence="1 2" key="1">
    <citation type="submission" date="2016-12" db="EMBL/GenBank/DDBJ databases">
        <title>Draft genome sequences of strains Salinicola socius SMB35, Salinicola sp. MH3R3-1 and Chromohalobacter sp. SMB17 from the Verkhnekamsk potash mining region of Russia.</title>
        <authorList>
            <person name="Mavrodi D.V."/>
            <person name="Olsson B.E."/>
            <person name="Korsakova E.S."/>
            <person name="Pyankova A."/>
            <person name="Mavrodi O.V."/>
            <person name="Plotnikova E.G."/>
        </authorList>
    </citation>
    <scope>NUCLEOTIDE SEQUENCE [LARGE SCALE GENOMIC DNA]</scope>
    <source>
        <strain evidence="1 2">SMB35</strain>
    </source>
</reference>
<dbReference type="AlphaFoldDB" id="A0A1Q8SUZ8"/>
<evidence type="ECO:0000313" key="2">
    <source>
        <dbReference type="Proteomes" id="UP000186878"/>
    </source>
</evidence>
<protein>
    <recommendedName>
        <fullName evidence="3">Phage holin, lambda family</fullName>
    </recommendedName>
</protein>
<dbReference type="Pfam" id="PF05106">
    <property type="entry name" value="Phage_holin_3_1"/>
    <property type="match status" value="1"/>
</dbReference>
<evidence type="ECO:0000313" key="1">
    <source>
        <dbReference type="EMBL" id="OLO05264.1"/>
    </source>
</evidence>
<organism evidence="1 2">
    <name type="scientific">Salinicola socius</name>
    <dbReference type="NCBI Taxonomy" id="404433"/>
    <lineage>
        <taxon>Bacteria</taxon>
        <taxon>Pseudomonadati</taxon>
        <taxon>Pseudomonadota</taxon>
        <taxon>Gammaproteobacteria</taxon>
        <taxon>Oceanospirillales</taxon>
        <taxon>Halomonadaceae</taxon>
        <taxon>Salinicola</taxon>
    </lineage>
</organism>
<dbReference type="RefSeq" id="WP_075568948.1">
    <property type="nucleotide sequence ID" value="NZ_MSDO01000004.1"/>
</dbReference>
<proteinExistence type="predicted"/>
<gene>
    <name evidence="1" type="ORF">BTW07_04345</name>
</gene>